<gene>
    <name evidence="3 4" type="primary">def</name>
    <name evidence="4" type="ORF">C1I91_21835</name>
</gene>
<feature type="binding site" evidence="3">
    <location>
        <position position="132"/>
    </location>
    <ligand>
        <name>Fe cation</name>
        <dbReference type="ChEBI" id="CHEBI:24875"/>
    </ligand>
</feature>
<dbReference type="CDD" id="cd00487">
    <property type="entry name" value="Pep_deformylase"/>
    <property type="match status" value="1"/>
</dbReference>
<dbReference type="GO" id="GO:0042586">
    <property type="term" value="F:peptide deformylase activity"/>
    <property type="evidence" value="ECO:0007669"/>
    <property type="project" value="UniProtKB-UniRule"/>
</dbReference>
<evidence type="ECO:0000256" key="2">
    <source>
        <dbReference type="ARBA" id="ARBA00023004"/>
    </source>
</evidence>
<dbReference type="Pfam" id="PF01327">
    <property type="entry name" value="Pep_deformylase"/>
    <property type="match status" value="1"/>
</dbReference>
<dbReference type="SUPFAM" id="SSF56420">
    <property type="entry name" value="Peptide deformylase"/>
    <property type="match status" value="1"/>
</dbReference>
<feature type="binding site" evidence="3">
    <location>
        <position position="136"/>
    </location>
    <ligand>
        <name>Fe cation</name>
        <dbReference type="ChEBI" id="CHEBI:24875"/>
    </ligand>
</feature>
<protein>
    <recommendedName>
        <fullName evidence="3">Peptide deformylase</fullName>
        <shortName evidence="3">PDF</shortName>
        <ecNumber evidence="3">3.5.1.88</ecNumber>
    </recommendedName>
    <alternativeName>
        <fullName evidence="3">Polypeptide deformylase</fullName>
    </alternativeName>
</protein>
<feature type="binding site" evidence="3">
    <location>
        <position position="90"/>
    </location>
    <ligand>
        <name>Fe cation</name>
        <dbReference type="ChEBI" id="CHEBI:24875"/>
    </ligand>
</feature>
<keyword evidence="2 3" id="KW-0408">Iron</keyword>
<keyword evidence="3" id="KW-0648">Protein biosynthesis</keyword>
<comment type="function">
    <text evidence="3">Removes the formyl group from the N-terminal Met of newly synthesized proteins. Requires at least a dipeptide for an efficient rate of reaction. N-terminal L-methionine is a prerequisite for activity but the enzyme has broad specificity at other positions.</text>
</comment>
<dbReference type="HAMAP" id="MF_00163">
    <property type="entry name" value="Pep_deformylase"/>
    <property type="match status" value="1"/>
</dbReference>
<proteinExistence type="inferred from homology"/>
<keyword evidence="3" id="KW-0378">Hydrolase</keyword>
<accession>A0A3R5UAW0</accession>
<feature type="active site" evidence="3">
    <location>
        <position position="133"/>
    </location>
</feature>
<dbReference type="Gene3D" id="3.90.45.10">
    <property type="entry name" value="Peptide deformylase"/>
    <property type="match status" value="1"/>
</dbReference>
<evidence type="ECO:0000313" key="4">
    <source>
        <dbReference type="EMBL" id="QAA34050.1"/>
    </source>
</evidence>
<reference evidence="4 5" key="1">
    <citation type="submission" date="2018-01" db="EMBL/GenBank/DDBJ databases">
        <title>Genome Sequencing and Assembly of Anaerobacter polyendosporus strain CT4.</title>
        <authorList>
            <person name="Tachaapaikoon C."/>
            <person name="Sutheeworapong S."/>
            <person name="Jenjaroenpun P."/>
            <person name="Wongsurawat T."/>
            <person name="Nookeaw I."/>
            <person name="Cheawchanlertfa P."/>
            <person name="Kosugi A."/>
            <person name="Cheevadhanarak S."/>
            <person name="Ratanakhanokchai K."/>
        </authorList>
    </citation>
    <scope>NUCLEOTIDE SEQUENCE [LARGE SCALE GENOMIC DNA]</scope>
    <source>
        <strain evidence="4 5">CT4</strain>
    </source>
</reference>
<comment type="catalytic activity">
    <reaction evidence="3">
        <text>N-terminal N-formyl-L-methionyl-[peptide] + H2O = N-terminal L-methionyl-[peptide] + formate</text>
        <dbReference type="Rhea" id="RHEA:24420"/>
        <dbReference type="Rhea" id="RHEA-COMP:10639"/>
        <dbReference type="Rhea" id="RHEA-COMP:10640"/>
        <dbReference type="ChEBI" id="CHEBI:15377"/>
        <dbReference type="ChEBI" id="CHEBI:15740"/>
        <dbReference type="ChEBI" id="CHEBI:49298"/>
        <dbReference type="ChEBI" id="CHEBI:64731"/>
        <dbReference type="EC" id="3.5.1.88"/>
    </reaction>
</comment>
<sequence>MAIRKIVQLGDEHLKKISTPVKEINGEVLALVKDLKDTLYSVDGVGLAAPQIAVNKRVVFIDLRDGSEPIVLINPEITKREGKEEGYEGCLSYVGYEGLVERPKKVSVKALNEKGKVVEYEATGLLARCFCHEIDHLDGIMYVDQAIEMYELVDEEEEEEE</sequence>
<dbReference type="InterPro" id="IPR023635">
    <property type="entry name" value="Peptide_deformylase"/>
</dbReference>
<organism evidence="4 5">
    <name type="scientific">Clostridium manihotivorum</name>
    <dbReference type="NCBI Taxonomy" id="2320868"/>
    <lineage>
        <taxon>Bacteria</taxon>
        <taxon>Bacillati</taxon>
        <taxon>Bacillota</taxon>
        <taxon>Clostridia</taxon>
        <taxon>Eubacteriales</taxon>
        <taxon>Clostridiaceae</taxon>
        <taxon>Clostridium</taxon>
    </lineage>
</organism>
<comment type="similarity">
    <text evidence="1 3">Belongs to the polypeptide deformylase family.</text>
</comment>
<dbReference type="KEGG" id="cmah:C1I91_21835"/>
<dbReference type="InterPro" id="IPR036821">
    <property type="entry name" value="Peptide_deformylase_sf"/>
</dbReference>
<dbReference type="PANTHER" id="PTHR10458">
    <property type="entry name" value="PEPTIDE DEFORMYLASE"/>
    <property type="match status" value="1"/>
</dbReference>
<dbReference type="PIRSF" id="PIRSF004749">
    <property type="entry name" value="Pep_def"/>
    <property type="match status" value="1"/>
</dbReference>
<dbReference type="Proteomes" id="UP000286268">
    <property type="component" value="Chromosome"/>
</dbReference>
<dbReference type="EC" id="3.5.1.88" evidence="3"/>
<dbReference type="GO" id="GO:0006412">
    <property type="term" value="P:translation"/>
    <property type="evidence" value="ECO:0007669"/>
    <property type="project" value="UniProtKB-UniRule"/>
</dbReference>
<dbReference type="PANTHER" id="PTHR10458:SF22">
    <property type="entry name" value="PEPTIDE DEFORMYLASE"/>
    <property type="match status" value="1"/>
</dbReference>
<dbReference type="OrthoDB" id="9784988at2"/>
<dbReference type="EMBL" id="CP025746">
    <property type="protein sequence ID" value="QAA34050.1"/>
    <property type="molecule type" value="Genomic_DNA"/>
</dbReference>
<keyword evidence="3" id="KW-0479">Metal-binding</keyword>
<dbReference type="GO" id="GO:0046872">
    <property type="term" value="F:metal ion binding"/>
    <property type="evidence" value="ECO:0007669"/>
    <property type="project" value="UniProtKB-KW"/>
</dbReference>
<dbReference type="AlphaFoldDB" id="A0A3R5UAW0"/>
<dbReference type="PRINTS" id="PR01576">
    <property type="entry name" value="PDEFORMYLASE"/>
</dbReference>
<evidence type="ECO:0000256" key="3">
    <source>
        <dbReference type="HAMAP-Rule" id="MF_00163"/>
    </source>
</evidence>
<dbReference type="NCBIfam" id="NF001159">
    <property type="entry name" value="PRK00150.1-3"/>
    <property type="match status" value="1"/>
</dbReference>
<evidence type="ECO:0000313" key="5">
    <source>
        <dbReference type="Proteomes" id="UP000286268"/>
    </source>
</evidence>
<keyword evidence="5" id="KW-1185">Reference proteome</keyword>
<dbReference type="NCBIfam" id="TIGR00079">
    <property type="entry name" value="pept_deformyl"/>
    <property type="match status" value="1"/>
</dbReference>
<comment type="cofactor">
    <cofactor evidence="3">
        <name>Fe(2+)</name>
        <dbReference type="ChEBI" id="CHEBI:29033"/>
    </cofactor>
    <text evidence="3">Binds 1 Fe(2+) ion.</text>
</comment>
<dbReference type="RefSeq" id="WP_128214772.1">
    <property type="nucleotide sequence ID" value="NZ_CP025746.1"/>
</dbReference>
<evidence type="ECO:0000256" key="1">
    <source>
        <dbReference type="ARBA" id="ARBA00010759"/>
    </source>
</evidence>
<name>A0A3R5UAW0_9CLOT</name>